<dbReference type="InterPro" id="IPR020904">
    <property type="entry name" value="Sc_DH/Rdtase_CS"/>
</dbReference>
<evidence type="ECO:0000313" key="4">
    <source>
        <dbReference type="EMBL" id="GLB82356.1"/>
    </source>
</evidence>
<sequence>MQSVSGLNVLVTGAAMGLGKLFATYAVKEGAASVVLWDANEAALKDTAAELEAAGGTIHYEIVDVTSQERVAEAAEQARRTVGTVQVLFNNAGIVRGNGYFWENEPRDFMPTMEVNSIGPMLVAREFLPAMIESGTDCRLVNIASSAGLNAIPRMAAYAASKWAAIGFSDSVRLELEQAGHDRVKVTTVCPTYINTGMFDGAKGILFTPMLEQEDVVDQTWAAMLKGDPFVVIPWTSKLNKVLSAVLPIRARDAYLRRVGVYNSMDEFTGH</sequence>
<protein>
    <recommendedName>
        <fullName evidence="7">Short-chain dehydrogenase</fullName>
    </recommendedName>
</protein>
<dbReference type="SUPFAM" id="SSF51735">
    <property type="entry name" value="NAD(P)-binding Rossmann-fold domains"/>
    <property type="match status" value="1"/>
</dbReference>
<dbReference type="RefSeq" id="WP_236979580.1">
    <property type="nucleotide sequence ID" value="NZ_BRXE01000011.1"/>
</dbReference>
<dbReference type="GO" id="GO:0016616">
    <property type="term" value="F:oxidoreductase activity, acting on the CH-OH group of donors, NAD or NADP as acceptor"/>
    <property type="evidence" value="ECO:0007669"/>
    <property type="project" value="TreeGrafter"/>
</dbReference>
<dbReference type="PRINTS" id="PR00080">
    <property type="entry name" value="SDRFAMILY"/>
</dbReference>
<dbReference type="PANTHER" id="PTHR24322">
    <property type="entry name" value="PKSB"/>
    <property type="match status" value="1"/>
</dbReference>
<dbReference type="InterPro" id="IPR002347">
    <property type="entry name" value="SDR_fam"/>
</dbReference>
<dbReference type="PRINTS" id="PR00081">
    <property type="entry name" value="GDHRDH"/>
</dbReference>
<dbReference type="EMBL" id="BRZI01000016">
    <property type="protein sequence ID" value="GLD30706.1"/>
    <property type="molecule type" value="Genomic_DNA"/>
</dbReference>
<dbReference type="PROSITE" id="PS00061">
    <property type="entry name" value="ADH_SHORT"/>
    <property type="match status" value="1"/>
</dbReference>
<evidence type="ECO:0000313" key="5">
    <source>
        <dbReference type="EMBL" id="GLD30706.1"/>
    </source>
</evidence>
<dbReference type="EMBL" id="BRXE01000011">
    <property type="protein sequence ID" value="GLB82356.1"/>
    <property type="molecule type" value="Genomic_DNA"/>
</dbReference>
<dbReference type="Proteomes" id="UP001064782">
    <property type="component" value="Unassembled WGS sequence"/>
</dbReference>
<keyword evidence="6" id="KW-1185">Reference proteome</keyword>
<reference evidence="5" key="1">
    <citation type="submission" date="2022-08" db="EMBL/GenBank/DDBJ databases">
        <title>Mycobacterium kiyosense sp. nov., scotochromogenic slow-glowing species isolated from respiratory specimens.</title>
        <authorList>
            <person name="Fukano H."/>
            <person name="Kazumi Y."/>
            <person name="Sakagami N."/>
            <person name="Ato M."/>
            <person name="Mitarai S."/>
            <person name="Hoshino Y."/>
        </authorList>
    </citation>
    <scope>NUCLEOTIDE SEQUENCE</scope>
    <source>
        <strain evidence="5">1413</strain>
        <strain evidence="4">SRL2020-028</strain>
    </source>
</reference>
<comment type="caution">
    <text evidence="5">The sequence shown here is derived from an EMBL/GenBank/DDBJ whole genome shotgun (WGS) entry which is preliminary data.</text>
</comment>
<dbReference type="Gene3D" id="3.40.50.720">
    <property type="entry name" value="NAD(P)-binding Rossmann-like Domain"/>
    <property type="match status" value="1"/>
</dbReference>
<evidence type="ECO:0000256" key="1">
    <source>
        <dbReference type="ARBA" id="ARBA00006484"/>
    </source>
</evidence>
<dbReference type="PANTHER" id="PTHR24322:SF736">
    <property type="entry name" value="RETINOL DEHYDROGENASE 10"/>
    <property type="match status" value="1"/>
</dbReference>
<keyword evidence="2" id="KW-0560">Oxidoreductase</keyword>
<evidence type="ECO:0000256" key="2">
    <source>
        <dbReference type="ARBA" id="ARBA00023002"/>
    </source>
</evidence>
<evidence type="ECO:0000313" key="6">
    <source>
        <dbReference type="Proteomes" id="UP001064782"/>
    </source>
</evidence>
<dbReference type="AlphaFoldDB" id="A0A9P3UXV8"/>
<name>A0A9P3UXV8_9MYCO</name>
<dbReference type="GeneID" id="83630403"/>
<accession>A0A9P3UXV8</accession>
<comment type="similarity">
    <text evidence="1 3">Belongs to the short-chain dehydrogenases/reductases (SDR) family.</text>
</comment>
<dbReference type="Pfam" id="PF00106">
    <property type="entry name" value="adh_short"/>
    <property type="match status" value="1"/>
</dbReference>
<evidence type="ECO:0008006" key="7">
    <source>
        <dbReference type="Google" id="ProtNLM"/>
    </source>
</evidence>
<proteinExistence type="inferred from homology"/>
<dbReference type="InterPro" id="IPR036291">
    <property type="entry name" value="NAD(P)-bd_dom_sf"/>
</dbReference>
<gene>
    <name evidence="5" type="ORF">Mkiyose1413_25890</name>
    <name evidence="4" type="ORF">SRL2020028_16120</name>
</gene>
<dbReference type="Proteomes" id="UP001165663">
    <property type="component" value="Unassembled WGS sequence"/>
</dbReference>
<organism evidence="5 6">
    <name type="scientific">Mycobacterium kiyosense</name>
    <dbReference type="NCBI Taxonomy" id="2871094"/>
    <lineage>
        <taxon>Bacteria</taxon>
        <taxon>Bacillati</taxon>
        <taxon>Actinomycetota</taxon>
        <taxon>Actinomycetes</taxon>
        <taxon>Mycobacteriales</taxon>
        <taxon>Mycobacteriaceae</taxon>
        <taxon>Mycobacterium</taxon>
    </lineage>
</organism>
<evidence type="ECO:0000256" key="3">
    <source>
        <dbReference type="RuleBase" id="RU000363"/>
    </source>
</evidence>